<dbReference type="PANTHER" id="PTHR22803">
    <property type="entry name" value="MANNOSE, PHOSPHOLIPASE, LECTIN RECEPTOR RELATED"/>
    <property type="match status" value="1"/>
</dbReference>
<dbReference type="Pfam" id="PF00059">
    <property type="entry name" value="Lectin_C"/>
    <property type="match status" value="1"/>
</dbReference>
<dbReference type="SUPFAM" id="SSF56436">
    <property type="entry name" value="C-type lectin-like"/>
    <property type="match status" value="1"/>
</dbReference>
<keyword evidence="1" id="KW-1015">Disulfide bond</keyword>
<dbReference type="EnsemblMetazoa" id="MDOA015833-RA">
    <property type="protein sequence ID" value="MDOA015833-PA"/>
    <property type="gene ID" value="MDOA015833"/>
</dbReference>
<feature type="domain" description="C-type lectin" evidence="2">
    <location>
        <begin position="30"/>
        <end position="151"/>
    </location>
</feature>
<reference evidence="3" key="1">
    <citation type="submission" date="2020-05" db="UniProtKB">
        <authorList>
            <consortium name="EnsemblMetazoa"/>
        </authorList>
    </citation>
    <scope>IDENTIFICATION</scope>
    <source>
        <strain evidence="3">Aabys</strain>
    </source>
</reference>
<dbReference type="AlphaFoldDB" id="A0A1I8NIS9"/>
<gene>
    <name evidence="3" type="primary">105261923</name>
</gene>
<dbReference type="VEuPathDB" id="VectorBase:MDOMA2_013594"/>
<dbReference type="Gene3D" id="3.10.100.10">
    <property type="entry name" value="Mannose-Binding Protein A, subunit A"/>
    <property type="match status" value="1"/>
</dbReference>
<dbReference type="CDD" id="cd00037">
    <property type="entry name" value="CLECT"/>
    <property type="match status" value="1"/>
</dbReference>
<dbReference type="SMART" id="SM00034">
    <property type="entry name" value="CLECT"/>
    <property type="match status" value="1"/>
</dbReference>
<protein>
    <recommendedName>
        <fullName evidence="2">C-type lectin domain-containing protein</fullName>
    </recommendedName>
</protein>
<organism evidence="3">
    <name type="scientific">Musca domestica</name>
    <name type="common">House fly</name>
    <dbReference type="NCBI Taxonomy" id="7370"/>
    <lineage>
        <taxon>Eukaryota</taxon>
        <taxon>Metazoa</taxon>
        <taxon>Ecdysozoa</taxon>
        <taxon>Arthropoda</taxon>
        <taxon>Hexapoda</taxon>
        <taxon>Insecta</taxon>
        <taxon>Pterygota</taxon>
        <taxon>Neoptera</taxon>
        <taxon>Endopterygota</taxon>
        <taxon>Diptera</taxon>
        <taxon>Brachycera</taxon>
        <taxon>Muscomorpha</taxon>
        <taxon>Muscoidea</taxon>
        <taxon>Muscidae</taxon>
        <taxon>Musca</taxon>
    </lineage>
</organism>
<evidence type="ECO:0000259" key="2">
    <source>
        <dbReference type="PROSITE" id="PS50041"/>
    </source>
</evidence>
<dbReference type="PROSITE" id="PS00615">
    <property type="entry name" value="C_TYPE_LECTIN_1"/>
    <property type="match status" value="1"/>
</dbReference>
<evidence type="ECO:0000313" key="3">
    <source>
        <dbReference type="EnsemblMetazoa" id="MDOA015833-PA"/>
    </source>
</evidence>
<dbReference type="VEuPathDB" id="VectorBase:MDOA015833"/>
<dbReference type="PROSITE" id="PS50041">
    <property type="entry name" value="C_TYPE_LECTIN_2"/>
    <property type="match status" value="1"/>
</dbReference>
<dbReference type="InterPro" id="IPR050111">
    <property type="entry name" value="C-type_lectin/snaclec_domain"/>
</dbReference>
<dbReference type="InterPro" id="IPR001304">
    <property type="entry name" value="C-type_lectin-like"/>
</dbReference>
<dbReference type="InterPro" id="IPR016187">
    <property type="entry name" value="CTDL_fold"/>
</dbReference>
<accession>A0A1I8NIS9</accession>
<sequence>MKSTKLNILFSFVISTIIYSSVLARFYTSDKNNVYFISEQHTHNWFRSFTACSALNMSLVTIEDHAKSQEINRLVLRTFGKNKILWIGAVRGDRSDKFTWITTGEPLVYSFWKSGQPDNFGNAEFCLQIGWGSEMQWNDHQCRANYGYICEYRKRKECNCDDKKRNNVKEANCDEKRQFGNLIFHFNNNAQKELKANEI</sequence>
<dbReference type="InterPro" id="IPR018378">
    <property type="entry name" value="C-type_lectin_CS"/>
</dbReference>
<proteinExistence type="predicted"/>
<evidence type="ECO:0000256" key="1">
    <source>
        <dbReference type="ARBA" id="ARBA00023157"/>
    </source>
</evidence>
<dbReference type="InterPro" id="IPR016186">
    <property type="entry name" value="C-type_lectin-like/link_sf"/>
</dbReference>
<name>A0A1I8NIS9_MUSDO</name>